<evidence type="ECO:0000259" key="3">
    <source>
        <dbReference type="Pfam" id="PF00881"/>
    </source>
</evidence>
<accession>A0A9Q7AGR2</accession>
<dbReference type="PANTHER" id="PTHR43673:SF10">
    <property type="entry name" value="NADH DEHYDROGENASE_NAD(P)H NITROREDUCTASE XCC3605-RELATED"/>
    <property type="match status" value="1"/>
</dbReference>
<dbReference type="PANTHER" id="PTHR43673">
    <property type="entry name" value="NAD(P)H NITROREDUCTASE YDGI-RELATED"/>
    <property type="match status" value="1"/>
</dbReference>
<keyword evidence="5" id="KW-1185">Reference proteome</keyword>
<dbReference type="Proteomes" id="UP000671879">
    <property type="component" value="Chromosome"/>
</dbReference>
<sequence length="201" mass="21933">MRKPAPAGHAIHELLANRWSPRAFSTRLPSKETLATLFEAARWAPSAYNEQPWRFIVATKEDPEAYGKVLACLVEANQAWAASAPVLAILVTKKTFTRNGKANGYAAHDGGLALENLMLQAVAEGMFAHAMSGFDPDRVRETFDVPDDYSPTTALALGYGGDPEQLEGDYRAMEVAPRERLPLTELVFSGTWGRTSPLVGD</sequence>
<evidence type="ECO:0000313" key="4">
    <source>
        <dbReference type="EMBL" id="QTX31715.1"/>
    </source>
</evidence>
<comment type="similarity">
    <text evidence="1">Belongs to the nitroreductase family.</text>
</comment>
<gene>
    <name evidence="4" type="ORF">KAR29_10205</name>
</gene>
<dbReference type="AlphaFoldDB" id="A0A9Q7AGR2"/>
<evidence type="ECO:0000313" key="5">
    <source>
        <dbReference type="Proteomes" id="UP000671879"/>
    </source>
</evidence>
<dbReference type="GO" id="GO:0016491">
    <property type="term" value="F:oxidoreductase activity"/>
    <property type="evidence" value="ECO:0007669"/>
    <property type="project" value="UniProtKB-KW"/>
</dbReference>
<keyword evidence="2" id="KW-0560">Oxidoreductase</keyword>
<dbReference type="InterPro" id="IPR029479">
    <property type="entry name" value="Nitroreductase"/>
</dbReference>
<dbReference type="Pfam" id="PF00881">
    <property type="entry name" value="Nitroreductase"/>
    <property type="match status" value="1"/>
</dbReference>
<proteinExistence type="inferred from homology"/>
<dbReference type="Gene3D" id="3.40.109.10">
    <property type="entry name" value="NADH Oxidase"/>
    <property type="match status" value="1"/>
</dbReference>
<protein>
    <submittedName>
        <fullName evidence="4">Nitroreductase family protein</fullName>
    </submittedName>
</protein>
<dbReference type="SUPFAM" id="SSF55469">
    <property type="entry name" value="FMN-dependent nitroreductase-like"/>
    <property type="match status" value="1"/>
</dbReference>
<name>A0A9Q7AGR2_9BACT</name>
<dbReference type="KEGG" id="aram:KAR29_10205"/>
<dbReference type="EMBL" id="CP072943">
    <property type="protein sequence ID" value="QTX31715.1"/>
    <property type="molecule type" value="Genomic_DNA"/>
</dbReference>
<dbReference type="CDD" id="cd02138">
    <property type="entry name" value="TdsD-like"/>
    <property type="match status" value="1"/>
</dbReference>
<reference evidence="5" key="1">
    <citation type="submission" date="2021-04" db="EMBL/GenBank/DDBJ databases">
        <title>A novel Synergistetes isolate from a pyrite-forming mixed culture.</title>
        <authorList>
            <person name="Bunk B."/>
            <person name="Sproer C."/>
            <person name="Spring S."/>
            <person name="Pester M."/>
        </authorList>
    </citation>
    <scope>NUCLEOTIDE SEQUENCE [LARGE SCALE GENOMIC DNA]</scope>
    <source>
        <strain evidence="5">J.5.4.2-T.3.5.2</strain>
    </source>
</reference>
<feature type="domain" description="Nitroreductase" evidence="3">
    <location>
        <begin position="16"/>
        <end position="159"/>
    </location>
</feature>
<evidence type="ECO:0000256" key="2">
    <source>
        <dbReference type="ARBA" id="ARBA00023002"/>
    </source>
</evidence>
<dbReference type="RefSeq" id="WP_274372890.1">
    <property type="nucleotide sequence ID" value="NZ_CP072943.1"/>
</dbReference>
<dbReference type="InterPro" id="IPR000415">
    <property type="entry name" value="Nitroreductase-like"/>
</dbReference>
<evidence type="ECO:0000256" key="1">
    <source>
        <dbReference type="ARBA" id="ARBA00007118"/>
    </source>
</evidence>
<organism evidence="4 5">
    <name type="scientific">Aminithiophilus ramosus</name>
    <dbReference type="NCBI Taxonomy" id="3029084"/>
    <lineage>
        <taxon>Bacteria</taxon>
        <taxon>Thermotogati</taxon>
        <taxon>Synergistota</taxon>
        <taxon>Synergistia</taxon>
        <taxon>Synergistales</taxon>
        <taxon>Aminithiophilaceae</taxon>
        <taxon>Aminithiophilus</taxon>
    </lineage>
</organism>